<dbReference type="NCBIfam" id="TIGR03623">
    <property type="entry name" value="probable DNA repair protein"/>
    <property type="match status" value="1"/>
</dbReference>
<dbReference type="Gene3D" id="3.90.320.10">
    <property type="match status" value="1"/>
</dbReference>
<comment type="caution">
    <text evidence="2">The sequence shown here is derived from an EMBL/GenBank/DDBJ whole genome shotgun (WGS) entry which is preliminary data.</text>
</comment>
<dbReference type="AlphaFoldDB" id="A0A1L8CQJ2"/>
<name>A0A1L8CQJ2_9PROT</name>
<dbReference type="Pfam" id="PF12705">
    <property type="entry name" value="PDDEXK_1"/>
    <property type="match status" value="1"/>
</dbReference>
<dbReference type="InterPro" id="IPR038726">
    <property type="entry name" value="PDDEXK_AddAB-type"/>
</dbReference>
<evidence type="ECO:0000313" key="3">
    <source>
        <dbReference type="Proteomes" id="UP000231632"/>
    </source>
</evidence>
<dbReference type="EMBL" id="BDFD01000022">
    <property type="protein sequence ID" value="GAV21188.1"/>
    <property type="molecule type" value="Genomic_DNA"/>
</dbReference>
<dbReference type="STRING" id="1921010.MMIC_P2168"/>
<evidence type="ECO:0000313" key="2">
    <source>
        <dbReference type="EMBL" id="GAV21188.1"/>
    </source>
</evidence>
<keyword evidence="2" id="KW-0067">ATP-binding</keyword>
<evidence type="ECO:0000259" key="1">
    <source>
        <dbReference type="Pfam" id="PF12705"/>
    </source>
</evidence>
<reference evidence="2 3" key="1">
    <citation type="journal article" date="2017" name="Arch. Microbiol.">
        <title>Mariprofundus micogutta sp. nov., a novel iron-oxidizing zetaproteobacterium isolated from a deep-sea hydrothermal field at the Bayonnaise knoll of the Izu-Ogasawara arc, and a description of Mariprofundales ord. nov. and Zetaproteobacteria classis nov.</title>
        <authorList>
            <person name="Makita H."/>
            <person name="Tanaka E."/>
            <person name="Mitsunobu S."/>
            <person name="Miyazaki M."/>
            <person name="Nunoura T."/>
            <person name="Uematsu K."/>
            <person name="Takaki Y."/>
            <person name="Nishi S."/>
            <person name="Shimamura S."/>
            <person name="Takai K."/>
        </authorList>
    </citation>
    <scope>NUCLEOTIDE SEQUENCE [LARGE SCALE GENOMIC DNA]</scope>
    <source>
        <strain evidence="2 3">ET2</strain>
    </source>
</reference>
<keyword evidence="2" id="KW-0347">Helicase</keyword>
<dbReference type="OrthoDB" id="9761147at2"/>
<dbReference type="InterPro" id="IPR027417">
    <property type="entry name" value="P-loop_NTPase"/>
</dbReference>
<keyword evidence="3" id="KW-1185">Reference proteome</keyword>
<sequence>MQQELFNRQLNIDESISASGVSSSLDKGGLLITASSKQAVDWKRRLVAESVLPVCETPHVLSWQEWLLELSKALPAFPVPLNRMQETELWQQVIRKDLGDSSQSSSSIRGLAKHASQAYTIMQEYAIKTEELSFSGEESDALLRWISGLHNKLDSEPLCGRMLVADLAKALLPAILDLCQKRQLLLDGFHSFTPMQEKILCRLQAAGISIVHIEHEGRATEQSMICCETEQQELQYISSRVQTELQAQPQARIAVAVSDSVDVRLLHKVLNRTLMPERVNMPDHQMLVANMAALPLSEMPMIQQLLHMLTLAGKDSVSFADFSRLLFSPYLMGYAQERFDRAGLDRTLRMNNRHYLSLQFLIESKELEGMPDLSSALMALTNWQVNNRPAREWVKALHQLLQDTGFIHISFAESERSNHEIRQLNTFRDCLSSLVALDAVTNKVSWTRFLALLRTACSDAQLALPIKYPNLSVLPISQMAGLQFDKLFVAGFDAQAFPLSSSPQPLLPLPVQQKYRVSMSRPALAYEYSAFLWQQLLQAAPEVYISWSKQSGDQESLNVSAFAGCLDVSACPETALPATEKAETESFDDAVHMPLSVDETIRGGTALIRDQSGCPFRAYTRYRLHVRELEETEPGIEATTKGSLIHLALEHIWQKLKSQAALKAMSADEQTILIEQAIDDAWQKNRSAVTTSTQSVEKRRMFLVLNDWLNEERQRPAFDVIAIEKLYELDLPRYAKQKLRIHITADRMDRDQQGHRILIDYKTGAKQSFSKWLGERMEEPQLPLYALAAALGEHDAVSFARIRSGEMGFEGLCGESTGIKGMTICDGKRSSPEDWQALLNDWAEQTDSLAEEFIQGLSTVSPRDEKACRYCGLEAVCRIEETGFDQDTGDDDE</sequence>
<dbReference type="Proteomes" id="UP000231632">
    <property type="component" value="Unassembled WGS sequence"/>
</dbReference>
<dbReference type="GO" id="GO:0004386">
    <property type="term" value="F:helicase activity"/>
    <property type="evidence" value="ECO:0007669"/>
    <property type="project" value="UniProtKB-KW"/>
</dbReference>
<protein>
    <submittedName>
        <fullName evidence="2">ATP-dependent helicase/nuclease subunit B</fullName>
    </submittedName>
</protein>
<keyword evidence="2" id="KW-0547">Nucleotide-binding</keyword>
<gene>
    <name evidence="2" type="ORF">MMIC_P2168</name>
</gene>
<keyword evidence="2" id="KW-0378">Hydrolase</keyword>
<proteinExistence type="predicted"/>
<organism evidence="2 3">
    <name type="scientific">Mariprofundus micogutta</name>
    <dbReference type="NCBI Taxonomy" id="1921010"/>
    <lineage>
        <taxon>Bacteria</taxon>
        <taxon>Pseudomonadati</taxon>
        <taxon>Pseudomonadota</taxon>
        <taxon>Candidatius Mariprofundia</taxon>
        <taxon>Mariprofundales</taxon>
        <taxon>Mariprofundaceae</taxon>
        <taxon>Mariprofundus</taxon>
    </lineage>
</organism>
<dbReference type="InterPro" id="IPR011604">
    <property type="entry name" value="PDDEXK-like_dom_sf"/>
</dbReference>
<accession>A0A1L8CQJ2</accession>
<dbReference type="SUPFAM" id="SSF52540">
    <property type="entry name" value="P-loop containing nucleoside triphosphate hydrolases"/>
    <property type="match status" value="1"/>
</dbReference>
<feature type="domain" description="PD-(D/E)XK endonuclease-like" evidence="1">
    <location>
        <begin position="613"/>
        <end position="878"/>
    </location>
</feature>
<dbReference type="InterPro" id="IPR019925">
    <property type="entry name" value="DNA_repair_protein_predicted"/>
</dbReference>
<dbReference type="RefSeq" id="WP_072660489.1">
    <property type="nucleotide sequence ID" value="NZ_BDFD01000022.1"/>
</dbReference>